<dbReference type="EMBL" id="JBHLWI010000090">
    <property type="protein sequence ID" value="MFC0264800.1"/>
    <property type="molecule type" value="Genomic_DNA"/>
</dbReference>
<protein>
    <submittedName>
        <fullName evidence="1">Uncharacterized protein</fullName>
    </submittedName>
</protein>
<reference evidence="1 2" key="1">
    <citation type="submission" date="2024-09" db="EMBL/GenBank/DDBJ databases">
        <authorList>
            <person name="Sun Q."/>
            <person name="Mori K."/>
        </authorList>
    </citation>
    <scope>NUCLEOTIDE SEQUENCE [LARGE SCALE GENOMIC DNA]</scope>
    <source>
        <strain evidence="1 2">CCM 7650</strain>
    </source>
</reference>
<gene>
    <name evidence="1" type="ORF">ACFFIP_19080</name>
</gene>
<proteinExistence type="predicted"/>
<sequence>MLPAVYNNKASKELIKEVTGCLGKIKYPTYDIAWMVFLTYYFPFGKEGKYTRELLGKLSCYRCKYCGAWHIGSSGRRKI</sequence>
<accession>A0ABV6FY41</accession>
<dbReference type="Proteomes" id="UP001589797">
    <property type="component" value="Unassembled WGS sequence"/>
</dbReference>
<dbReference type="RefSeq" id="WP_382389388.1">
    <property type="nucleotide sequence ID" value="NZ_JBHLWI010000090.1"/>
</dbReference>
<comment type="caution">
    <text evidence="1">The sequence shown here is derived from an EMBL/GenBank/DDBJ whole genome shotgun (WGS) entry which is preliminary data.</text>
</comment>
<name>A0ABV6FY41_9BACT</name>
<organism evidence="1 2">
    <name type="scientific">Fontibacter flavus</name>
    <dbReference type="NCBI Taxonomy" id="654838"/>
    <lineage>
        <taxon>Bacteria</taxon>
        <taxon>Pseudomonadati</taxon>
        <taxon>Bacteroidota</taxon>
        <taxon>Cytophagia</taxon>
        <taxon>Cytophagales</taxon>
        <taxon>Cyclobacteriaceae</taxon>
        <taxon>Fontibacter</taxon>
    </lineage>
</organism>
<keyword evidence="2" id="KW-1185">Reference proteome</keyword>
<evidence type="ECO:0000313" key="1">
    <source>
        <dbReference type="EMBL" id="MFC0264800.1"/>
    </source>
</evidence>
<evidence type="ECO:0000313" key="2">
    <source>
        <dbReference type="Proteomes" id="UP001589797"/>
    </source>
</evidence>